<gene>
    <name evidence="3" type="ORF">WMW71_05780</name>
</gene>
<evidence type="ECO:0000313" key="3">
    <source>
        <dbReference type="EMBL" id="MEK8179844.1"/>
    </source>
</evidence>
<dbReference type="Pfam" id="PF26626">
    <property type="entry name" value="DUF8201"/>
    <property type="match status" value="1"/>
</dbReference>
<feature type="transmembrane region" description="Helical" evidence="1">
    <location>
        <begin position="403"/>
        <end position="418"/>
    </location>
</feature>
<feature type="transmembrane region" description="Helical" evidence="1">
    <location>
        <begin position="33"/>
        <end position="53"/>
    </location>
</feature>
<feature type="transmembrane region" description="Helical" evidence="1">
    <location>
        <begin position="59"/>
        <end position="76"/>
    </location>
</feature>
<sequence length="566" mass="64558">MALILLSWLYVFFTSIAVGIGFSKLFRIQSLTIVNAGILGLFGVTVLASSWAIFGPINIGFHIFLLITSMVLGFYFKADFKEIIKSFRIQLTSFSVLIKALLSFSSVLILAQSATLPFIVDNETYYIQTIKWLNEFGFVPGLANLHLFLGQTSGWHITQSVYSFSFRYDSFNDLNGYVFLLCNFWVFQKLHSYFTNGKRLDLVFGLLPLTYVFMFQFVSAPSPDLPVYLIGFIVFSIYLDSQKENVLEKFNLLTVLVLFAVYIKITAVVLLVLPFILLIKNIGVLRSQLVPIRLLGGLVLFLFAIKNIILTGYPFYPLTVLPYSGADYVVPLEIINYFFGGEMMHSFYMGFGTFEKASFLDFLKQYFLHNGIDSIIGLTTAFLLLISPFLISKYYPKQRIRDVYFVFIALLILLALSSPQYRFYVYFTIFFGLIFLSILITKEKLIMGLLSLSLLLVAVLVFVPMSFSVLTQNKLLAENNPFQLESVIHPKPNTKEKLDFNEDSKGNLNYFSPVNVELFWITGNGNLPCVNKEQLDYFETNFHVIPQLRGQTLSEGFYAKKTKTND</sequence>
<feature type="transmembrane region" description="Helical" evidence="1">
    <location>
        <begin position="424"/>
        <end position="441"/>
    </location>
</feature>
<dbReference type="Proteomes" id="UP001491349">
    <property type="component" value="Unassembled WGS sequence"/>
</dbReference>
<keyword evidence="4" id="KW-1185">Reference proteome</keyword>
<feature type="transmembrane region" description="Helical" evidence="1">
    <location>
        <begin position="291"/>
        <end position="316"/>
    </location>
</feature>
<comment type="caution">
    <text evidence="3">The sequence shown here is derived from an EMBL/GenBank/DDBJ whole genome shotgun (WGS) entry which is preliminary data.</text>
</comment>
<keyword evidence="1" id="KW-1133">Transmembrane helix</keyword>
<accession>A0ABU9DZL9</accession>
<dbReference type="NCBIfam" id="NF047510">
    <property type="entry name" value="LIC_10190_fam"/>
    <property type="match status" value="1"/>
</dbReference>
<name>A0ABU9DZL9_9FLAO</name>
<evidence type="ECO:0000259" key="2">
    <source>
        <dbReference type="Pfam" id="PF26626"/>
    </source>
</evidence>
<protein>
    <recommendedName>
        <fullName evidence="2">DUF8201 domain-containing protein</fullName>
    </recommendedName>
</protein>
<feature type="transmembrane region" description="Helical" evidence="1">
    <location>
        <begin position="253"/>
        <end position="279"/>
    </location>
</feature>
<evidence type="ECO:0000313" key="4">
    <source>
        <dbReference type="Proteomes" id="UP001491349"/>
    </source>
</evidence>
<evidence type="ECO:0000256" key="1">
    <source>
        <dbReference type="SAM" id="Phobius"/>
    </source>
</evidence>
<reference evidence="3 4" key="1">
    <citation type="submission" date="2024-04" db="EMBL/GenBank/DDBJ databases">
        <title>draft genome sequnece of Flavobacterium buctense JCM 30750.</title>
        <authorList>
            <person name="Kim D.-U."/>
        </authorList>
    </citation>
    <scope>NUCLEOTIDE SEQUENCE [LARGE SCALE GENOMIC DNA]</scope>
    <source>
        <strain evidence="3 4">JCM 30750</strain>
    </source>
</reference>
<feature type="transmembrane region" description="Helical" evidence="1">
    <location>
        <begin position="202"/>
        <end position="219"/>
    </location>
</feature>
<feature type="transmembrane region" description="Helical" evidence="1">
    <location>
        <begin position="448"/>
        <end position="470"/>
    </location>
</feature>
<keyword evidence="1" id="KW-0812">Transmembrane</keyword>
<dbReference type="EMBL" id="JBBPCB010000003">
    <property type="protein sequence ID" value="MEK8179844.1"/>
    <property type="molecule type" value="Genomic_DNA"/>
</dbReference>
<dbReference type="RefSeq" id="WP_187660322.1">
    <property type="nucleotide sequence ID" value="NZ_JACTAB010000004.1"/>
</dbReference>
<proteinExistence type="predicted"/>
<feature type="transmembrane region" description="Helical" evidence="1">
    <location>
        <begin position="371"/>
        <end position="391"/>
    </location>
</feature>
<dbReference type="InterPro" id="IPR058065">
    <property type="entry name" value="LIC_10190-like"/>
</dbReference>
<feature type="domain" description="DUF8201" evidence="2">
    <location>
        <begin position="1"/>
        <end position="428"/>
    </location>
</feature>
<organism evidence="3 4">
    <name type="scientific">Flavobacterium buctense</name>
    <dbReference type="NCBI Taxonomy" id="1648146"/>
    <lineage>
        <taxon>Bacteria</taxon>
        <taxon>Pseudomonadati</taxon>
        <taxon>Bacteroidota</taxon>
        <taxon>Flavobacteriia</taxon>
        <taxon>Flavobacteriales</taxon>
        <taxon>Flavobacteriaceae</taxon>
        <taxon>Flavobacterium</taxon>
    </lineage>
</organism>
<dbReference type="InterPro" id="IPR058514">
    <property type="entry name" value="DUF8201"/>
</dbReference>
<feature type="transmembrane region" description="Helical" evidence="1">
    <location>
        <begin position="6"/>
        <end position="26"/>
    </location>
</feature>
<feature type="transmembrane region" description="Helical" evidence="1">
    <location>
        <begin position="96"/>
        <end position="120"/>
    </location>
</feature>
<feature type="transmembrane region" description="Helical" evidence="1">
    <location>
        <begin position="174"/>
        <end position="190"/>
    </location>
</feature>
<keyword evidence="1" id="KW-0472">Membrane</keyword>